<dbReference type="EMBL" id="CAADFN010000041">
    <property type="protein sequence ID" value="VFK18318.1"/>
    <property type="molecule type" value="Genomic_DNA"/>
</dbReference>
<proteinExistence type="predicted"/>
<accession>A0A450WMT1</accession>
<organism evidence="1">
    <name type="scientific">Candidatus Kentrum sp. LFY</name>
    <dbReference type="NCBI Taxonomy" id="2126342"/>
    <lineage>
        <taxon>Bacteria</taxon>
        <taxon>Pseudomonadati</taxon>
        <taxon>Pseudomonadota</taxon>
        <taxon>Gammaproteobacteria</taxon>
        <taxon>Candidatus Kentrum</taxon>
    </lineage>
</organism>
<name>A0A450WMT1_9GAMM</name>
<sequence length="109" mass="12774">MTASNISAVLTPRLKEHVERVVGSMGLYENPGEYIRDLIRRDLNSPTYHVYREILEGFKDIKKKRYIKSTGDWEKDKALFEKREDEVFLTVTGYYIPFGSIELQSKLLQ</sequence>
<reference evidence="1" key="1">
    <citation type="submission" date="2019-02" db="EMBL/GenBank/DDBJ databases">
        <authorList>
            <person name="Gruber-Vodicka R. H."/>
            <person name="Seah K. B. B."/>
        </authorList>
    </citation>
    <scope>NUCLEOTIDE SEQUENCE</scope>
    <source>
        <strain evidence="1">BECK_BY7</strain>
    </source>
</reference>
<gene>
    <name evidence="1" type="ORF">BECKLFY1418C_GA0070996_104121</name>
</gene>
<protein>
    <submittedName>
        <fullName evidence="1">Antitoxin ParD1/3/4</fullName>
    </submittedName>
</protein>
<dbReference type="AlphaFoldDB" id="A0A450WMT1"/>
<evidence type="ECO:0000313" key="1">
    <source>
        <dbReference type="EMBL" id="VFK18318.1"/>
    </source>
</evidence>